<reference evidence="1 2" key="1">
    <citation type="journal article" date="2019" name="Int. J. Syst. Evol. Microbiol.">
        <title>The Global Catalogue of Microorganisms (GCM) 10K type strain sequencing project: providing services to taxonomists for standard genome sequencing and annotation.</title>
        <authorList>
            <consortium name="The Broad Institute Genomics Platform"/>
            <consortium name="The Broad Institute Genome Sequencing Center for Infectious Disease"/>
            <person name="Wu L."/>
            <person name="Ma J."/>
        </authorList>
    </citation>
    <scope>NUCLEOTIDE SEQUENCE [LARGE SCALE GENOMIC DNA]</scope>
    <source>
        <strain evidence="1 2">JCM 14306</strain>
    </source>
</reference>
<sequence length="49" mass="5235">MTHADWLIDLGPGAGHDDGQVVFTGIRADLVENSASVTAEHLRQYVAAE</sequence>
<dbReference type="Gene3D" id="3.40.50.300">
    <property type="entry name" value="P-loop containing nucleotide triphosphate hydrolases"/>
    <property type="match status" value="1"/>
</dbReference>
<protein>
    <submittedName>
        <fullName evidence="1">Uncharacterized protein</fullName>
    </submittedName>
</protein>
<name>A0ABN2FJ85_9ACTN</name>
<proteinExistence type="predicted"/>
<keyword evidence="2" id="KW-1185">Reference proteome</keyword>
<evidence type="ECO:0000313" key="2">
    <source>
        <dbReference type="Proteomes" id="UP001501319"/>
    </source>
</evidence>
<dbReference type="InterPro" id="IPR027417">
    <property type="entry name" value="P-loop_NTPase"/>
</dbReference>
<dbReference type="EMBL" id="BAAANE010000007">
    <property type="protein sequence ID" value="GAA1649400.1"/>
    <property type="molecule type" value="Genomic_DNA"/>
</dbReference>
<organism evidence="1 2">
    <name type="scientific">Kribbella alba</name>
    <dbReference type="NCBI Taxonomy" id="190197"/>
    <lineage>
        <taxon>Bacteria</taxon>
        <taxon>Bacillati</taxon>
        <taxon>Actinomycetota</taxon>
        <taxon>Actinomycetes</taxon>
        <taxon>Propionibacteriales</taxon>
        <taxon>Kribbellaceae</taxon>
        <taxon>Kribbella</taxon>
    </lineage>
</organism>
<evidence type="ECO:0000313" key="1">
    <source>
        <dbReference type="EMBL" id="GAA1649400.1"/>
    </source>
</evidence>
<gene>
    <name evidence="1" type="ORF">GCM10009744_46090</name>
</gene>
<dbReference type="Proteomes" id="UP001501319">
    <property type="component" value="Unassembled WGS sequence"/>
</dbReference>
<comment type="caution">
    <text evidence="1">The sequence shown here is derived from an EMBL/GenBank/DDBJ whole genome shotgun (WGS) entry which is preliminary data.</text>
</comment>
<accession>A0ABN2FJ85</accession>